<organism evidence="5 6">
    <name type="scientific">Clavelina lepadiformis</name>
    <name type="common">Light-bulb sea squirt</name>
    <name type="synonym">Ascidia lepadiformis</name>
    <dbReference type="NCBI Taxonomy" id="159417"/>
    <lineage>
        <taxon>Eukaryota</taxon>
        <taxon>Metazoa</taxon>
        <taxon>Chordata</taxon>
        <taxon>Tunicata</taxon>
        <taxon>Ascidiacea</taxon>
        <taxon>Aplousobranchia</taxon>
        <taxon>Clavelinidae</taxon>
        <taxon>Clavelina</taxon>
    </lineage>
</organism>
<evidence type="ECO:0000256" key="3">
    <source>
        <dbReference type="PROSITE-ProRule" id="PRU01052"/>
    </source>
</evidence>
<protein>
    <recommendedName>
        <fullName evidence="4">GB1/RHD3-type G domain-containing protein</fullName>
    </recommendedName>
</protein>
<keyword evidence="1" id="KW-0547">Nucleotide-binding</keyword>
<dbReference type="SUPFAM" id="SSF52540">
    <property type="entry name" value="P-loop containing nucleoside triphosphate hydrolases"/>
    <property type="match status" value="1"/>
</dbReference>
<dbReference type="PANTHER" id="PTHR10751">
    <property type="entry name" value="GUANYLATE BINDING PROTEIN"/>
    <property type="match status" value="1"/>
</dbReference>
<gene>
    <name evidence="5" type="ORF">CVLEPA_LOCUS9466</name>
</gene>
<comment type="similarity">
    <text evidence="3">Belongs to the TRAFAC class dynamin-like GTPase superfamily. GB1/RHD3 GTPase family.</text>
</comment>
<evidence type="ECO:0000313" key="5">
    <source>
        <dbReference type="EMBL" id="CAK8679212.1"/>
    </source>
</evidence>
<dbReference type="Proteomes" id="UP001642483">
    <property type="component" value="Unassembled WGS sequence"/>
</dbReference>
<evidence type="ECO:0000313" key="6">
    <source>
        <dbReference type="Proteomes" id="UP001642483"/>
    </source>
</evidence>
<dbReference type="EMBL" id="CAWYQH010000057">
    <property type="protein sequence ID" value="CAK8679212.1"/>
    <property type="molecule type" value="Genomic_DNA"/>
</dbReference>
<keyword evidence="6" id="KW-1185">Reference proteome</keyword>
<reference evidence="5 6" key="1">
    <citation type="submission" date="2024-02" db="EMBL/GenBank/DDBJ databases">
        <authorList>
            <person name="Daric V."/>
            <person name="Darras S."/>
        </authorList>
    </citation>
    <scope>NUCLEOTIDE SEQUENCE [LARGE SCALE GENOMIC DNA]</scope>
</reference>
<dbReference type="InterPro" id="IPR030386">
    <property type="entry name" value="G_GB1_RHD3_dom"/>
</dbReference>
<dbReference type="Gene3D" id="3.40.50.300">
    <property type="entry name" value="P-loop containing nucleotide triphosphate hydrolases"/>
    <property type="match status" value="1"/>
</dbReference>
<dbReference type="Gene3D" id="1.20.58.420">
    <property type="entry name" value="AHSP"/>
    <property type="match status" value="1"/>
</dbReference>
<dbReference type="Pfam" id="PF02263">
    <property type="entry name" value="GBP"/>
    <property type="match status" value="1"/>
</dbReference>
<evidence type="ECO:0000256" key="2">
    <source>
        <dbReference type="ARBA" id="ARBA00023134"/>
    </source>
</evidence>
<name>A0ABP0FHQ9_CLALP</name>
<dbReference type="InterPro" id="IPR027417">
    <property type="entry name" value="P-loop_NTPase"/>
</dbReference>
<comment type="caution">
    <text evidence="5">The sequence shown here is derived from an EMBL/GenBank/DDBJ whole genome shotgun (WGS) entry which is preliminary data.</text>
</comment>
<keyword evidence="2" id="KW-0342">GTP-binding</keyword>
<accession>A0ABP0FHQ9</accession>
<proteinExistence type="inferred from homology"/>
<evidence type="ECO:0000259" key="4">
    <source>
        <dbReference type="PROSITE" id="PS51715"/>
    </source>
</evidence>
<feature type="domain" description="GB1/RHD3-type G" evidence="4">
    <location>
        <begin position="87"/>
        <end position="198"/>
    </location>
</feature>
<evidence type="ECO:0000256" key="1">
    <source>
        <dbReference type="ARBA" id="ARBA00022741"/>
    </source>
</evidence>
<dbReference type="PROSITE" id="PS51715">
    <property type="entry name" value="G_GB1_RHD3"/>
    <property type="match status" value="1"/>
</dbReference>
<sequence length="735" mass="86732">MADSDMKEAILEIERTVKKKVTPEESEQKKGIEEKAAGCSPQQVLEWQPGFFDDEVALQILLPKEKGGYDLNKEALDKIFHHPDVKENPVMVVSVTGPMRSGKSFLLNLLIHYLSSEVKGKFPSEEKVPQYFKLTEDRDKEIKGISVWSQPFLLFKEDQLKVAILLMDTQGAFDENGNAASPDIFAFSTLLSSWLIYNNPGYIGDDRLKNLNIFTKHSSVLNNLTKKNVAEFNERPFQGFCFLQRNWVDEDFYPCGFDGGSKYLDDTLDEDVTVSTQSIIDKREIKISFDEMGCFLLPRPGELVTGEKSEGYELFYKDLEEDFKFHLNEFFFEILHPNNLKPKKLRGTEIKGEDMLNYVQRCHEHIESRAVSIPLTTMEATAKRLMMSLVTEYREQMTQVVKKPLKKEDVQEIHAKWKVKLSKQFDSQRKYVATIYYHIFEKFKHQLVEEIDEHFIYYQEKQLKYELRLQDERETYLFKAIDKFVRDLHNDIPDVKSRKDAIDFIWENIKMDDYYVEFQKLLFEKLQTSEKLFKSLIEEEKKLTASEEALFAENTSQLSDSLAFKHLNELRRKLFQLDDEAFMKDTVSNKRQPMISAQLEKFRADFSKHFPENDDIKNTTEIFETVCHKSFDVILADYDNFLMTKETEFTTYQNELIINYLEFMHKAISDLYVKPSNLRNIHEVFCKQLEDRYHSMRWKPTEISNHYKKIELQRIEDNYKRIVLLMEKRKSVLSE</sequence>
<dbReference type="InterPro" id="IPR015894">
    <property type="entry name" value="Guanylate-bd_N"/>
</dbReference>